<proteinExistence type="predicted"/>
<accession>A0A2K8N2R6</accession>
<dbReference type="Proteomes" id="UP000231932">
    <property type="component" value="Chromosome"/>
</dbReference>
<feature type="compositionally biased region" description="Polar residues" evidence="1">
    <location>
        <begin position="65"/>
        <end position="75"/>
    </location>
</feature>
<evidence type="ECO:0000256" key="1">
    <source>
        <dbReference type="SAM" id="MobiDB-lite"/>
    </source>
</evidence>
<dbReference type="RefSeq" id="WP_100666646.1">
    <property type="nucleotide sequence ID" value="NZ_CP024955.1"/>
</dbReference>
<feature type="compositionally biased region" description="Pro residues" evidence="1">
    <location>
        <begin position="41"/>
        <end position="59"/>
    </location>
</feature>
<protein>
    <recommendedName>
        <fullName evidence="4">Thioredoxin domain-containing protein</fullName>
    </recommendedName>
</protein>
<feature type="region of interest" description="Disordered" evidence="1">
    <location>
        <begin position="41"/>
        <end position="82"/>
    </location>
</feature>
<dbReference type="EMBL" id="CP024955">
    <property type="protein sequence ID" value="ATY83809.1"/>
    <property type="molecule type" value="Genomic_DNA"/>
</dbReference>
<dbReference type="AlphaFoldDB" id="A0A2K8N2R6"/>
<gene>
    <name evidence="2" type="ORF">CVV65_01470</name>
</gene>
<reference evidence="3" key="1">
    <citation type="submission" date="2017-11" db="EMBL/GenBank/DDBJ databases">
        <title>Complete Genome Sequence of Kyrpidia sp. Strain EA-1, a thermophilic, hydrogen-oxidizing Bacterium, isolated from the Azores.</title>
        <authorList>
            <person name="Reiner J.E."/>
            <person name="Lapp C.J."/>
            <person name="Bunk B."/>
            <person name="Gescher J."/>
        </authorList>
    </citation>
    <scope>NUCLEOTIDE SEQUENCE [LARGE SCALE GENOMIC DNA]</scope>
    <source>
        <strain evidence="3">EA-1</strain>
    </source>
</reference>
<evidence type="ECO:0008006" key="4">
    <source>
        <dbReference type="Google" id="ProtNLM"/>
    </source>
</evidence>
<dbReference type="KEGG" id="kyr:CVV65_01470"/>
<sequence>MQMTPSAAHLLKALFRPLKWAAVAVASVTLLIGCGPAASPPYQGPRPGQGPVPNPPASNPPFENKLQQNVITPSPNFQPSPAPVDRVTVLSADGKEMTLDLTKLPVLFQAYWCPHCQRTLVLLYQHRDTVRQPIIVSTGFVPGTTLKEAISLTEQEETALGVHFSSIYYLLDNNVRSRVLHQYPTLYFPSGGKPQVITGERTLEIWQRALSSN</sequence>
<name>A0A2K8N2R6_9BACL</name>
<dbReference type="InterPro" id="IPR036249">
    <property type="entry name" value="Thioredoxin-like_sf"/>
</dbReference>
<organism evidence="2 3">
    <name type="scientific">Kyrpidia spormannii</name>
    <dbReference type="NCBI Taxonomy" id="2055160"/>
    <lineage>
        <taxon>Bacteria</taxon>
        <taxon>Bacillati</taxon>
        <taxon>Bacillota</taxon>
        <taxon>Bacilli</taxon>
        <taxon>Bacillales</taxon>
        <taxon>Alicyclobacillaceae</taxon>
        <taxon>Kyrpidia</taxon>
    </lineage>
</organism>
<dbReference type="OrthoDB" id="2374721at2"/>
<dbReference type="SUPFAM" id="SSF52833">
    <property type="entry name" value="Thioredoxin-like"/>
    <property type="match status" value="1"/>
</dbReference>
<evidence type="ECO:0000313" key="3">
    <source>
        <dbReference type="Proteomes" id="UP000231932"/>
    </source>
</evidence>
<evidence type="ECO:0000313" key="2">
    <source>
        <dbReference type="EMBL" id="ATY83809.1"/>
    </source>
</evidence>
<keyword evidence="3" id="KW-1185">Reference proteome</keyword>